<dbReference type="AlphaFoldDB" id="A0A447TCV3"/>
<sequence>MTTLSLKLSPAAVDSSTPIAGLPRLSGDGLRLAIASV</sequence>
<organism evidence="1 2">
    <name type="scientific">Chromobacterium violaceum</name>
    <dbReference type="NCBI Taxonomy" id="536"/>
    <lineage>
        <taxon>Bacteria</taxon>
        <taxon>Pseudomonadati</taxon>
        <taxon>Pseudomonadota</taxon>
        <taxon>Betaproteobacteria</taxon>
        <taxon>Neisseriales</taxon>
        <taxon>Chromobacteriaceae</taxon>
        <taxon>Chromobacterium</taxon>
    </lineage>
</organism>
<evidence type="ECO:0000313" key="1">
    <source>
        <dbReference type="EMBL" id="VEB42681.1"/>
    </source>
</evidence>
<protein>
    <submittedName>
        <fullName evidence="1">Uncharacterized protein</fullName>
    </submittedName>
</protein>
<dbReference type="Proteomes" id="UP000275777">
    <property type="component" value="Chromosome"/>
</dbReference>
<reference evidence="1 2" key="1">
    <citation type="submission" date="2018-12" db="EMBL/GenBank/DDBJ databases">
        <authorList>
            <consortium name="Pathogen Informatics"/>
        </authorList>
    </citation>
    <scope>NUCLEOTIDE SEQUENCE [LARGE SCALE GENOMIC DNA]</scope>
    <source>
        <strain evidence="1 2">NCTC9695</strain>
    </source>
</reference>
<evidence type="ECO:0000313" key="2">
    <source>
        <dbReference type="Proteomes" id="UP000275777"/>
    </source>
</evidence>
<name>A0A447TCV3_CHRVL</name>
<gene>
    <name evidence="1" type="ORF">NCTC9695_03131</name>
</gene>
<accession>A0A447TCV3</accession>
<proteinExistence type="predicted"/>
<dbReference type="EMBL" id="LR134182">
    <property type="protein sequence ID" value="VEB42681.1"/>
    <property type="molecule type" value="Genomic_DNA"/>
</dbReference>